<protein>
    <submittedName>
        <fullName evidence="2">Uncharacterized protein</fullName>
    </submittedName>
</protein>
<evidence type="ECO:0000313" key="3">
    <source>
        <dbReference type="Proteomes" id="UP000314985"/>
    </source>
</evidence>
<feature type="region of interest" description="Disordered" evidence="1">
    <location>
        <begin position="37"/>
        <end position="72"/>
    </location>
</feature>
<evidence type="ECO:0000313" key="2">
    <source>
        <dbReference type="Ensembl" id="ENSSSCP00070043317.1"/>
    </source>
</evidence>
<sequence length="72" mass="7798">MLHDEVSIIVLVNEARLDLELPLGVTLNLADGIISTSGSHPANHLKRVNSNTKSAGQLHGHHSDSLSHFRLL</sequence>
<dbReference type="Ensembl" id="ENSSSCT00070051215.1">
    <property type="protein sequence ID" value="ENSSSCP00070043317.1"/>
    <property type="gene ID" value="ENSSSCG00070025619.1"/>
</dbReference>
<reference evidence="2" key="2">
    <citation type="submission" date="2025-08" db="UniProtKB">
        <authorList>
            <consortium name="Ensembl"/>
        </authorList>
    </citation>
    <scope>IDENTIFICATION</scope>
</reference>
<evidence type="ECO:0000256" key="1">
    <source>
        <dbReference type="SAM" id="MobiDB-lite"/>
    </source>
</evidence>
<dbReference type="AlphaFoldDB" id="A0A4X1VND7"/>
<proteinExistence type="predicted"/>
<feature type="compositionally biased region" description="Basic and acidic residues" evidence="1">
    <location>
        <begin position="61"/>
        <end position="72"/>
    </location>
</feature>
<reference evidence="2 3" key="1">
    <citation type="submission" date="2017-08" db="EMBL/GenBank/DDBJ databases">
        <title>USMARCv1.0.</title>
        <authorList>
            <person name="Hannum G.I."/>
            <person name="Koren S."/>
            <person name="Schroeder S.G."/>
            <person name="Chin S.C."/>
            <person name="Nonneman D.J."/>
            <person name="Becker S.A."/>
            <person name="Rosen B.D."/>
            <person name="Bickhart D.M."/>
            <person name="Putnam N.H."/>
            <person name="Green R.E."/>
            <person name="Tuggle C.K."/>
            <person name="Liu H."/>
            <person name="Rohrer G.A."/>
            <person name="Warr A."/>
            <person name="Hall R."/>
            <person name="Kim K."/>
            <person name="Hume D.A."/>
            <person name="Talbot R."/>
            <person name="Chow W."/>
            <person name="Howe K."/>
            <person name="Schwartz A.S."/>
            <person name="Watson M."/>
            <person name="Archibald A.L."/>
            <person name="Phillippy A.M."/>
            <person name="Smith T.P.L."/>
        </authorList>
    </citation>
    <scope>NUCLEOTIDE SEQUENCE [LARGE SCALE GENOMIC DNA]</scope>
</reference>
<organism evidence="2 3">
    <name type="scientific">Sus scrofa</name>
    <name type="common">Pig</name>
    <dbReference type="NCBI Taxonomy" id="9823"/>
    <lineage>
        <taxon>Eukaryota</taxon>
        <taxon>Metazoa</taxon>
        <taxon>Chordata</taxon>
        <taxon>Craniata</taxon>
        <taxon>Vertebrata</taxon>
        <taxon>Euteleostomi</taxon>
        <taxon>Mammalia</taxon>
        <taxon>Eutheria</taxon>
        <taxon>Laurasiatheria</taxon>
        <taxon>Artiodactyla</taxon>
        <taxon>Suina</taxon>
        <taxon>Suidae</taxon>
        <taxon>Sus</taxon>
    </lineage>
</organism>
<accession>A0A4X1VND7</accession>
<name>A0A4X1VND7_PIG</name>
<dbReference type="Proteomes" id="UP000314985">
    <property type="component" value="Chromosome 18"/>
</dbReference>